<gene>
    <name evidence="1" type="ordered locus">Caul_5239</name>
</gene>
<organism evidence="1">
    <name type="scientific">Caulobacter sp. (strain K31)</name>
    <dbReference type="NCBI Taxonomy" id="366602"/>
    <lineage>
        <taxon>Bacteria</taxon>
        <taxon>Pseudomonadati</taxon>
        <taxon>Pseudomonadota</taxon>
        <taxon>Alphaproteobacteria</taxon>
        <taxon>Caulobacterales</taxon>
        <taxon>Caulobacteraceae</taxon>
        <taxon>Caulobacter</taxon>
    </lineage>
</organism>
<keyword evidence="1" id="KW-0614">Plasmid</keyword>
<protein>
    <submittedName>
        <fullName evidence="1">Uncharacterized protein</fullName>
    </submittedName>
</protein>
<accession>B0T9I4</accession>
<dbReference type="EMBL" id="CP000928">
    <property type="protein sequence ID" value="ABZ74359.1"/>
    <property type="molecule type" value="Genomic_DNA"/>
</dbReference>
<proteinExistence type="predicted"/>
<reference evidence="1" key="1">
    <citation type="submission" date="2008-01" db="EMBL/GenBank/DDBJ databases">
        <title>Complete sequence of plasmid1 pCAUL01 of Caulobacter sp. K31.</title>
        <authorList>
            <consortium name="US DOE Joint Genome Institute"/>
            <person name="Copeland A."/>
            <person name="Lucas S."/>
            <person name="Lapidus A."/>
            <person name="Barry K."/>
            <person name="Glavina del Rio T."/>
            <person name="Dalin E."/>
            <person name="Tice H."/>
            <person name="Pitluck S."/>
            <person name="Bruce D."/>
            <person name="Goodwin L."/>
            <person name="Thompson L.S."/>
            <person name="Brettin T."/>
            <person name="Detter J.C."/>
            <person name="Han C."/>
            <person name="Schmutz J."/>
            <person name="Larimer F."/>
            <person name="Land M."/>
            <person name="Hauser L."/>
            <person name="Kyrpides N."/>
            <person name="Kim E."/>
            <person name="Stephens C."/>
            <person name="Richardson P."/>
        </authorList>
    </citation>
    <scope>NUCLEOTIDE SEQUENCE [LARGE SCALE GENOMIC DNA]</scope>
    <source>
        <strain evidence="1">K31</strain>
        <plasmid evidence="1">pCAUL01</plasmid>
    </source>
</reference>
<dbReference type="KEGG" id="cak:Caul_5239"/>
<evidence type="ECO:0000313" key="1">
    <source>
        <dbReference type="EMBL" id="ABZ74359.1"/>
    </source>
</evidence>
<dbReference type="AlphaFoldDB" id="B0T9I4"/>
<name>B0T9I4_CAUSK</name>
<geneLocation type="plasmid" evidence="1">
    <name>pCAUL01</name>
</geneLocation>
<dbReference type="HOGENOM" id="CLU_1666240_0_0_5"/>
<sequence length="158" mass="17642">MMSLTLHSVDRRFTGRALLVVLLLPIGLLVTPAIAGGSWEPVRVLKILRTNETAYTLVVEPDPNNDSYLGGCRRFEVHGTLSRLEGKKLPFGRSGAPTKEQHVAALRYLQSFERTGRPVNFGWMGEGFRIIDPKKPCVFMSRGLRIIDGAVVSYFHMT</sequence>